<dbReference type="EMBL" id="BSDX01000001">
    <property type="protein sequence ID" value="GLI53642.1"/>
    <property type="molecule type" value="Genomic_DNA"/>
</dbReference>
<gene>
    <name evidence="1" type="ORF">TISLANDTSLP1_13350</name>
</gene>
<protein>
    <submittedName>
        <fullName evidence="1">Uncharacterized protein</fullName>
    </submittedName>
</protein>
<keyword evidence="2" id="KW-1185">Reference proteome</keyword>
<evidence type="ECO:0000313" key="2">
    <source>
        <dbReference type="Proteomes" id="UP001144297"/>
    </source>
</evidence>
<organism evidence="1 2">
    <name type="scientific">Thermodesulfovibrio yellowstonii</name>
    <dbReference type="NCBI Taxonomy" id="28262"/>
    <lineage>
        <taxon>Bacteria</taxon>
        <taxon>Pseudomonadati</taxon>
        <taxon>Nitrospirota</taxon>
        <taxon>Thermodesulfovibrionia</taxon>
        <taxon>Thermodesulfovibrionales</taxon>
        <taxon>Thermodesulfovibrionaceae</taxon>
        <taxon>Thermodesulfovibrio</taxon>
    </lineage>
</organism>
<reference evidence="1" key="1">
    <citation type="submission" date="2022-12" db="EMBL/GenBank/DDBJ databases">
        <title>Reference genome sequencing for broad-spectrum identification of bacterial and archaeal isolates by mass spectrometry.</title>
        <authorList>
            <person name="Sekiguchi Y."/>
            <person name="Tourlousse D.M."/>
        </authorList>
    </citation>
    <scope>NUCLEOTIDE SEQUENCE</scope>
    <source>
        <strain evidence="1">TSL-P1</strain>
    </source>
</reference>
<accession>A0A9W6LKF4</accession>
<dbReference type="AlphaFoldDB" id="A0A9W6LKF4"/>
<sequence length="300" mass="35454">MEWRLYKCIFRLKSSLYIGFHKIFHFYRTRYYVPGKIIWASLTYKLNGLLGINHYNKIGEFLKKAMRFGYLYLYVDNQLYLPSYTKEGLKLGQNLQYEFEKKFISSQAFATIDPHSFTAEEGMLHEVEFIKPYTINEGKPVFLKGLIWIRNIYEENLKIFIENNTLKIKAGEKEIDFRKQLINYLQLGGERKYGFGLIEINNFEEISDMVSEGFYGKWAVKNEDIIIYLPKDMPIFAHVKYSDSLELKGDIELLVEREWDLEKGAGRNIRSHGLCWVPGSLLKEDEKFKITEFGIWGKKC</sequence>
<name>A0A9W6LKF4_9BACT</name>
<comment type="caution">
    <text evidence="1">The sequence shown here is derived from an EMBL/GenBank/DDBJ whole genome shotgun (WGS) entry which is preliminary data.</text>
</comment>
<proteinExistence type="predicted"/>
<dbReference type="Proteomes" id="UP001144297">
    <property type="component" value="Unassembled WGS sequence"/>
</dbReference>
<evidence type="ECO:0000313" key="1">
    <source>
        <dbReference type="EMBL" id="GLI53642.1"/>
    </source>
</evidence>